<evidence type="ECO:0000313" key="2">
    <source>
        <dbReference type="EMBL" id="ORZ33833.1"/>
    </source>
</evidence>
<keyword evidence="1" id="KW-0812">Transmembrane</keyword>
<comment type="caution">
    <text evidence="2">The sequence shown here is derived from an EMBL/GenBank/DDBJ whole genome shotgun (WGS) entry which is preliminary data.</text>
</comment>
<proteinExistence type="predicted"/>
<organism evidence="2 3">
    <name type="scientific">Catenaria anguillulae PL171</name>
    <dbReference type="NCBI Taxonomy" id="765915"/>
    <lineage>
        <taxon>Eukaryota</taxon>
        <taxon>Fungi</taxon>
        <taxon>Fungi incertae sedis</taxon>
        <taxon>Blastocladiomycota</taxon>
        <taxon>Blastocladiomycetes</taxon>
        <taxon>Blastocladiales</taxon>
        <taxon>Catenariaceae</taxon>
        <taxon>Catenaria</taxon>
    </lineage>
</organism>
<feature type="transmembrane region" description="Helical" evidence="1">
    <location>
        <begin position="48"/>
        <end position="70"/>
    </location>
</feature>
<dbReference type="EMBL" id="MCFL01000033">
    <property type="protein sequence ID" value="ORZ33833.1"/>
    <property type="molecule type" value="Genomic_DNA"/>
</dbReference>
<sequence length="279" mass="30084">MSQSIPSAALSAANALQRIVGLVFCGCAIGISYATLVIKPRTTNAKVLVWIQVARYLAVTSSVMTGLVALHMTGLSFESILGDYRLNIPEACRLSAVTGVVGHSDDGSKPMCGWQTLSHLQRSMVIVIVDACVTLIEVSVRVSATMAPYIAVDTYLKGLNISVDIFTYCTLGVSINDVLRKSPSLSLSSYAATAVIGHSSGDNNLGAPSGVARRIDLLFSLHQRRQAWHQHLLHLAELLGHWKGRRASERESDSTDQVGRFAWLISQSDGDGMKPCTWV</sequence>
<keyword evidence="1" id="KW-0472">Membrane</keyword>
<feature type="transmembrane region" description="Helical" evidence="1">
    <location>
        <begin position="15"/>
        <end position="36"/>
    </location>
</feature>
<accession>A0A1Y2HJF3</accession>
<evidence type="ECO:0000313" key="3">
    <source>
        <dbReference type="Proteomes" id="UP000193411"/>
    </source>
</evidence>
<dbReference type="AlphaFoldDB" id="A0A1Y2HJF3"/>
<name>A0A1Y2HJF3_9FUNG</name>
<keyword evidence="1" id="KW-1133">Transmembrane helix</keyword>
<evidence type="ECO:0000256" key="1">
    <source>
        <dbReference type="SAM" id="Phobius"/>
    </source>
</evidence>
<reference evidence="2 3" key="1">
    <citation type="submission" date="2016-07" db="EMBL/GenBank/DDBJ databases">
        <title>Pervasive Adenine N6-methylation of Active Genes in Fungi.</title>
        <authorList>
            <consortium name="DOE Joint Genome Institute"/>
            <person name="Mondo S.J."/>
            <person name="Dannebaum R.O."/>
            <person name="Kuo R.C."/>
            <person name="Labutti K."/>
            <person name="Haridas S."/>
            <person name="Kuo A."/>
            <person name="Salamov A."/>
            <person name="Ahrendt S.R."/>
            <person name="Lipzen A."/>
            <person name="Sullivan W."/>
            <person name="Andreopoulos W.B."/>
            <person name="Clum A."/>
            <person name="Lindquist E."/>
            <person name="Daum C."/>
            <person name="Ramamoorthy G.K."/>
            <person name="Gryganskyi A."/>
            <person name="Culley D."/>
            <person name="Magnuson J.K."/>
            <person name="James T.Y."/>
            <person name="O'Malley M.A."/>
            <person name="Stajich J.E."/>
            <person name="Spatafora J.W."/>
            <person name="Visel A."/>
            <person name="Grigoriev I.V."/>
        </authorList>
    </citation>
    <scope>NUCLEOTIDE SEQUENCE [LARGE SCALE GENOMIC DNA]</scope>
    <source>
        <strain evidence="2 3">PL171</strain>
    </source>
</reference>
<keyword evidence="3" id="KW-1185">Reference proteome</keyword>
<dbReference type="Proteomes" id="UP000193411">
    <property type="component" value="Unassembled WGS sequence"/>
</dbReference>
<protein>
    <submittedName>
        <fullName evidence="2">Uncharacterized protein</fullName>
    </submittedName>
</protein>
<gene>
    <name evidence="2" type="ORF">BCR44DRAFT_1514516</name>
</gene>